<proteinExistence type="predicted"/>
<dbReference type="AlphaFoldDB" id="A0AA46DZ54"/>
<keyword evidence="2" id="KW-1185">Reference proteome</keyword>
<organism evidence="1 2">
    <name type="scientific">Hypnocyclicus thermotrophus</name>
    <dbReference type="NCBI Taxonomy" id="1627895"/>
    <lineage>
        <taxon>Bacteria</taxon>
        <taxon>Fusobacteriati</taxon>
        <taxon>Fusobacteriota</taxon>
        <taxon>Fusobacteriia</taxon>
        <taxon>Fusobacteriales</taxon>
        <taxon>Fusobacteriaceae</taxon>
        <taxon>Hypnocyclicus</taxon>
    </lineage>
</organism>
<protein>
    <recommendedName>
        <fullName evidence="3">Outer membrane protein beta-barrel domain-containing protein</fullName>
    </recommendedName>
</protein>
<name>A0AA46DZ54_9FUSO</name>
<evidence type="ECO:0000313" key="1">
    <source>
        <dbReference type="EMBL" id="TDT71499.1"/>
    </source>
</evidence>
<gene>
    <name evidence="1" type="ORF">EV215_0875</name>
</gene>
<dbReference type="EMBL" id="SOBG01000003">
    <property type="protein sequence ID" value="TDT71499.1"/>
    <property type="molecule type" value="Genomic_DNA"/>
</dbReference>
<accession>A0AA46DZ54</accession>
<reference evidence="1 2" key="1">
    <citation type="submission" date="2019-03" db="EMBL/GenBank/DDBJ databases">
        <title>Genomic Encyclopedia of Type Strains, Phase IV (KMG-IV): sequencing the most valuable type-strain genomes for metagenomic binning, comparative biology and taxonomic classification.</title>
        <authorList>
            <person name="Goeker M."/>
        </authorList>
    </citation>
    <scope>NUCLEOTIDE SEQUENCE [LARGE SCALE GENOMIC DNA]</scope>
    <source>
        <strain evidence="1 2">DSM 100055</strain>
    </source>
</reference>
<sequence length="197" mass="21492">MKKILILFLLIGSISFAKININIKAGYPIMQNVAVDTAGTSAIQKADSLSKLAFDTELSIPTGGPTEFLLGAKTSLFRISNTVSSLGEDLKILDVSPYGTFKLNVYGYNDQGEDLNIIPYFYGTVGRPVLVTNSVTGGSVTLKGVSFYEIGMGIEYYDIMLEASYSESKYDITTAAALTYLSLKTLNLKFGIKFFFF</sequence>
<dbReference type="RefSeq" id="WP_134112766.1">
    <property type="nucleotide sequence ID" value="NZ_SOBG01000003.1"/>
</dbReference>
<dbReference type="Proteomes" id="UP000294678">
    <property type="component" value="Unassembled WGS sequence"/>
</dbReference>
<comment type="caution">
    <text evidence="1">The sequence shown here is derived from an EMBL/GenBank/DDBJ whole genome shotgun (WGS) entry which is preliminary data.</text>
</comment>
<evidence type="ECO:0008006" key="3">
    <source>
        <dbReference type="Google" id="ProtNLM"/>
    </source>
</evidence>
<evidence type="ECO:0000313" key="2">
    <source>
        <dbReference type="Proteomes" id="UP000294678"/>
    </source>
</evidence>